<sequence length="240" mass="27975">MALPKIDTPIYELDLPLSGKHIRFRPFLVKEQKNLMMAMESDDKDTIEKNIKQVLHNCTLSEDVDIEKLPIIDVEYYFLNLRARSVGEVVENKYRCENEVNGEVCNNAMEVNVNLLEIKVDKGNQPDVIQLTDVISIKLRYPEFSILERANKFENMTDVAFDMIMESIEYIFDGQQYYYARETDPAELMGFIESLNQQQFTKIEDFFNNLPTLSKKIEVDCSKCGFHHTIEVEGLEDFFV</sequence>
<dbReference type="Pfam" id="PF12322">
    <property type="entry name" value="T4_baseplate"/>
    <property type="match status" value="1"/>
</dbReference>
<name>A0A6J5LEC5_9CAUD</name>
<evidence type="ECO:0000313" key="1">
    <source>
        <dbReference type="EMBL" id="CAB4133028.1"/>
    </source>
</evidence>
<gene>
    <name evidence="1" type="ORF">UFOVP250_25</name>
</gene>
<dbReference type="InterPro" id="IPR024364">
    <property type="entry name" value="Baseplate_phage_T4-like"/>
</dbReference>
<protein>
    <submittedName>
        <fullName evidence="1">Baseplate hub assembly protein, bacteriophage T4-like</fullName>
    </submittedName>
</protein>
<dbReference type="EMBL" id="LR796270">
    <property type="protein sequence ID" value="CAB4133028.1"/>
    <property type="molecule type" value="Genomic_DNA"/>
</dbReference>
<accession>A0A6J5LEC5</accession>
<proteinExistence type="predicted"/>
<organism evidence="1">
    <name type="scientific">uncultured Caudovirales phage</name>
    <dbReference type="NCBI Taxonomy" id="2100421"/>
    <lineage>
        <taxon>Viruses</taxon>
        <taxon>Duplodnaviria</taxon>
        <taxon>Heunggongvirae</taxon>
        <taxon>Uroviricota</taxon>
        <taxon>Caudoviricetes</taxon>
        <taxon>Peduoviridae</taxon>
        <taxon>Maltschvirus</taxon>
        <taxon>Maltschvirus maltsch</taxon>
    </lineage>
</organism>
<reference evidence="1" key="1">
    <citation type="submission" date="2020-04" db="EMBL/GenBank/DDBJ databases">
        <authorList>
            <person name="Chiriac C."/>
            <person name="Salcher M."/>
            <person name="Ghai R."/>
            <person name="Kavagutti S V."/>
        </authorList>
    </citation>
    <scope>NUCLEOTIDE SEQUENCE</scope>
</reference>